<sequence>MRQLHAAQRRVERCKQHVFSENAGAGDTVEQRRLAGIGIANQSHDRMRHLAALGAMQLTSSDNLLQLALQPDDPLLQHAPVGFDLRFTGAAHEACTAALAFKVGPAANQAALLIVQMRKLDLQRTFLGGGAAAEDFKDEAGAVDDLGVPRLLEIALLHRRQRMIDDDEAGIELVEQCEDFLDFAGSKQRCRARIVDRHDRTVDDIEIDGERKPLGLFQPAFRRARNGDGAVRLGGTRRAPLLQNRDDYDSAHVIPVLYGLRNEGIVFGIACRDSSKSQLGCGFFALEHLHRLTRHDRRNRVLVNQLRMAVAAEQNAEIVERGHDTCELHAVDQENCQ</sequence>
<proteinExistence type="predicted"/>
<dbReference type="AlphaFoldDB" id="N6UZK2"/>
<evidence type="ECO:0000313" key="2">
    <source>
        <dbReference type="Proteomes" id="UP000012429"/>
    </source>
</evidence>
<protein>
    <submittedName>
        <fullName evidence="1">Uncharacterized protein</fullName>
    </submittedName>
</protein>
<evidence type="ECO:0000313" key="1">
    <source>
        <dbReference type="EMBL" id="ENN87050.1"/>
    </source>
</evidence>
<organism evidence="1 2">
    <name type="scientific">Rhizobium freirei PRF 81</name>
    <dbReference type="NCBI Taxonomy" id="363754"/>
    <lineage>
        <taxon>Bacteria</taxon>
        <taxon>Pseudomonadati</taxon>
        <taxon>Pseudomonadota</taxon>
        <taxon>Alphaproteobacteria</taxon>
        <taxon>Hyphomicrobiales</taxon>
        <taxon>Rhizobiaceae</taxon>
        <taxon>Rhizobium/Agrobacterium group</taxon>
        <taxon>Rhizobium</taxon>
    </lineage>
</organism>
<accession>N6UZK2</accession>
<name>N6UZK2_9HYPH</name>
<gene>
    <name evidence="1" type="ORF">RHSP_12361</name>
</gene>
<comment type="caution">
    <text evidence="1">The sequence shown here is derived from an EMBL/GenBank/DDBJ whole genome shotgun (WGS) entry which is preliminary data.</text>
</comment>
<keyword evidence="2" id="KW-1185">Reference proteome</keyword>
<dbReference type="EMBL" id="AQHN01000061">
    <property type="protein sequence ID" value="ENN87050.1"/>
    <property type="molecule type" value="Genomic_DNA"/>
</dbReference>
<dbReference type="Proteomes" id="UP000012429">
    <property type="component" value="Unassembled WGS sequence"/>
</dbReference>
<reference evidence="1 2" key="1">
    <citation type="journal article" date="2012" name="BMC Genomics">
        <title>Genomic basis of broad host range and environmental adaptability of Rhizobium tropici CIAT 899 and Rhizobium sp. PRF 81 which are used in inoculants for common bean (Phaseolus vulgaris L.).</title>
        <authorList>
            <person name="Ormeno-Orrillo E."/>
            <person name="Menna P."/>
            <person name="Almeida L.G."/>
            <person name="Ollero F.J."/>
            <person name="Nicolas M.F."/>
            <person name="Pains Rodrigues E."/>
            <person name="Shigueyoshi Nakatani A."/>
            <person name="Silva Batista J.S."/>
            <person name="Oliveira Chueire L.M."/>
            <person name="Souza R.C."/>
            <person name="Ribeiro Vasconcelos A.T."/>
            <person name="Megias M."/>
            <person name="Hungria M."/>
            <person name="Martinez-Romero E."/>
        </authorList>
    </citation>
    <scope>NUCLEOTIDE SEQUENCE [LARGE SCALE GENOMIC DNA]</scope>
    <source>
        <strain evidence="1 2">PRF 81</strain>
    </source>
</reference>